<feature type="compositionally biased region" description="Pro residues" evidence="1">
    <location>
        <begin position="729"/>
        <end position="748"/>
    </location>
</feature>
<feature type="compositionally biased region" description="Low complexity" evidence="1">
    <location>
        <begin position="338"/>
        <end position="349"/>
    </location>
</feature>
<feature type="region of interest" description="Disordered" evidence="1">
    <location>
        <begin position="920"/>
        <end position="953"/>
    </location>
</feature>
<feature type="compositionally biased region" description="Gly residues" evidence="1">
    <location>
        <begin position="424"/>
        <end position="437"/>
    </location>
</feature>
<feature type="compositionally biased region" description="Pro residues" evidence="1">
    <location>
        <begin position="788"/>
        <end position="801"/>
    </location>
</feature>
<dbReference type="EMBL" id="JANPWB010000005">
    <property type="protein sequence ID" value="KAJ1184019.1"/>
    <property type="molecule type" value="Genomic_DNA"/>
</dbReference>
<keyword evidence="3" id="KW-1185">Reference proteome</keyword>
<feature type="compositionally biased region" description="Gly residues" evidence="1">
    <location>
        <begin position="530"/>
        <end position="543"/>
    </location>
</feature>
<feature type="compositionally biased region" description="Low complexity" evidence="1">
    <location>
        <begin position="622"/>
        <end position="649"/>
    </location>
</feature>
<evidence type="ECO:0000313" key="3">
    <source>
        <dbReference type="Proteomes" id="UP001066276"/>
    </source>
</evidence>
<comment type="caution">
    <text evidence="2">The sequence shown here is derived from an EMBL/GenBank/DDBJ whole genome shotgun (WGS) entry which is preliminary data.</text>
</comment>
<feature type="compositionally biased region" description="Low complexity" evidence="1">
    <location>
        <begin position="1274"/>
        <end position="1285"/>
    </location>
</feature>
<organism evidence="2 3">
    <name type="scientific">Pleurodeles waltl</name>
    <name type="common">Iberian ribbed newt</name>
    <dbReference type="NCBI Taxonomy" id="8319"/>
    <lineage>
        <taxon>Eukaryota</taxon>
        <taxon>Metazoa</taxon>
        <taxon>Chordata</taxon>
        <taxon>Craniata</taxon>
        <taxon>Vertebrata</taxon>
        <taxon>Euteleostomi</taxon>
        <taxon>Amphibia</taxon>
        <taxon>Batrachia</taxon>
        <taxon>Caudata</taxon>
        <taxon>Salamandroidea</taxon>
        <taxon>Salamandridae</taxon>
        <taxon>Pleurodelinae</taxon>
        <taxon>Pleurodeles</taxon>
    </lineage>
</organism>
<name>A0AAV7U6N6_PLEWA</name>
<evidence type="ECO:0000256" key="1">
    <source>
        <dbReference type="SAM" id="MobiDB-lite"/>
    </source>
</evidence>
<feature type="region of interest" description="Disordered" evidence="1">
    <location>
        <begin position="139"/>
        <end position="164"/>
    </location>
</feature>
<feature type="compositionally biased region" description="Low complexity" evidence="1">
    <location>
        <begin position="1167"/>
        <end position="1176"/>
    </location>
</feature>
<dbReference type="Proteomes" id="UP001066276">
    <property type="component" value="Chromosome 3_1"/>
</dbReference>
<feature type="compositionally biased region" description="Gly residues" evidence="1">
    <location>
        <begin position="710"/>
        <end position="723"/>
    </location>
</feature>
<protein>
    <submittedName>
        <fullName evidence="2">Uncharacterized protein</fullName>
    </submittedName>
</protein>
<feature type="compositionally biased region" description="Low complexity" evidence="1">
    <location>
        <begin position="1080"/>
        <end position="1089"/>
    </location>
</feature>
<accession>A0AAV7U6N6</accession>
<feature type="compositionally biased region" description="Low complexity" evidence="1">
    <location>
        <begin position="291"/>
        <end position="302"/>
    </location>
</feature>
<feature type="region of interest" description="Disordered" evidence="1">
    <location>
        <begin position="1"/>
        <end position="64"/>
    </location>
</feature>
<feature type="compositionally biased region" description="Gly residues" evidence="1">
    <location>
        <begin position="278"/>
        <end position="290"/>
    </location>
</feature>
<proteinExistence type="predicted"/>
<feature type="compositionally biased region" description="Gly residues" evidence="1">
    <location>
        <begin position="315"/>
        <end position="325"/>
    </location>
</feature>
<feature type="compositionally biased region" description="Pro residues" evidence="1">
    <location>
        <begin position="369"/>
        <end position="386"/>
    </location>
</feature>
<reference evidence="2" key="1">
    <citation type="journal article" date="2022" name="bioRxiv">
        <title>Sequencing and chromosome-scale assembly of the giantPleurodeles waltlgenome.</title>
        <authorList>
            <person name="Brown T."/>
            <person name="Elewa A."/>
            <person name="Iarovenko S."/>
            <person name="Subramanian E."/>
            <person name="Araus A.J."/>
            <person name="Petzold A."/>
            <person name="Susuki M."/>
            <person name="Suzuki K.-i.T."/>
            <person name="Hayashi T."/>
            <person name="Toyoda A."/>
            <person name="Oliveira C."/>
            <person name="Osipova E."/>
            <person name="Leigh N.D."/>
            <person name="Simon A."/>
            <person name="Yun M.H."/>
        </authorList>
    </citation>
    <scope>NUCLEOTIDE SEQUENCE</scope>
    <source>
        <strain evidence="2">20211129_DDA</strain>
        <tissue evidence="2">Liver</tissue>
    </source>
</reference>
<sequence length="1428" mass="146627">MGTRGRQAGRLVGRAGVGWSGLKPPRLPGAPGGRKAPAQRQHPEPRVWWRQSGEDSRAAQPQRFSVLGQPCVKDQLNRSCPGCRAGRGDPGGGGGGRGRVQTGLWSVRAGSVWRAALGCLSPEPKNPLPRSGLGGEYASAGTQQARVRKPPTGAPGWGSCDRAAGESSGWAWVEGPLQTTNTQPHTVSLPLCHGAPGAGSRRPRRSSPDVPGSEALNRAPVGPPRWGRALQPALPRWAPARVSGGPGEASPAVPGVRGPGAGPAPMGPVPGVRRTRGGLPGRPGGSGASGSGPAPMGPVPGVRGPGPGVRRTRGGLPGRPGGQGPRVGPCPDGPRPGCPGRLPRPSRGSGAPGRVGPGPPLPSSRLPFPEGPQPGCPAGPGSPPRPSRGVRGPGPGVRGMLPRPSRGSGAPGRALPRWAPSRVSGGGFPGRPGGQGPRVGPCPDGPRPGCPGRLPRTSRGSGAPGRALPRWAPSRVSGGGFPGRPGGQGPRVGPCPDGPRPGCPGRLPRTSRGSGAPGRALPRWAPSRVSGGGFPGRPGGQGPRVGPCPEGPQPRCPGPRVGPCPDGPRPGCPGRLPRTSRGSGAPGRALPRWAPSRVSGEASQDVPGVRGPGSGPAPMGPLPGVRGRLPRPSRGSGAPGRALPRRAPAQVSGAPGRALPRWAPSRVSGEASQAVAGVRGPGSGPAPMGPGPGVRGPGSGPAPMGPVPGVRGGFPGRPGGRGPRVGPCPDGPRPRCPGPRVGPCPDGPPSRVSGEASQAVPGVRGPGSGPPLLQPALPRWAPGRAGPPSLPCPDGPRPVPRGPRRLRELRQSASRWPPSEPGHLASPRTRGIWSPSALICYGASRWPGCPGSPDEGSFAPSCPARAPGGRVRSRRRSPPSPGAHQLPGRAQIFLRITRDRVRRTPSWSGGPVVLDRAPRARVARPPPRTLVRRVSPPKLAAQRADCRPGSSQHRTPIDWAHLVRLGMDCLASLGCCFKQRASNPARDRPTRGPAVSRKALPGRAKAKQPGSLRPPSGPTRVERGRVAPGPGNPPPHGGPGTRVPSPASSSTQRIFPSSSERPFRGASPPVPAGRHPLRPPLRLRLGPAASTPRRRPVPAGSREPAEGSLTAERPERPRAPARKPSAASQNATPLRHRARPSPWRIPGWRSGPRPPGRPGERTGRGCGLLRPGGPDPLAREGPGSGRGARARASPAPDPPGAARRKSQAPPETEPTPTRHDPGRVNRIVVPPWAWTTPESPAVPGRQGGLGEEEPGPAREPRLHPTRAGGWASPGRLARLGAARLGTGDSRPRRADGRRAGGAETPPRCQVPWPVDRAEGFEDSRGSSRSSGRDRRRRGCPGPEPPRETHPSPAWWGGKLPGRAPGNVLGIVEADSQEGKPDGVPGRHAARSADGRRRLPPASPAPAGGRTLRKVACDSWRWITRLARR</sequence>
<gene>
    <name evidence="2" type="ORF">NDU88_000829</name>
</gene>
<feature type="compositionally biased region" description="Basic and acidic residues" evidence="1">
    <location>
        <begin position="1289"/>
        <end position="1300"/>
    </location>
</feature>
<feature type="compositionally biased region" description="Pro residues" evidence="1">
    <location>
        <begin position="549"/>
        <end position="571"/>
    </location>
</feature>
<feature type="compositionally biased region" description="Basic and acidic residues" evidence="1">
    <location>
        <begin position="1315"/>
        <end position="1325"/>
    </location>
</feature>
<feature type="compositionally biased region" description="Low complexity" evidence="1">
    <location>
        <begin position="1142"/>
        <end position="1151"/>
    </location>
</feature>
<feature type="region of interest" description="Disordered" evidence="1">
    <location>
        <begin position="981"/>
        <end position="1410"/>
    </location>
</feature>
<feature type="region of interest" description="Disordered" evidence="1">
    <location>
        <begin position="851"/>
        <end position="887"/>
    </location>
</feature>
<feature type="compositionally biased region" description="Polar residues" evidence="1">
    <location>
        <begin position="1046"/>
        <end position="1060"/>
    </location>
</feature>
<feature type="compositionally biased region" description="Gly residues" evidence="1">
    <location>
        <begin position="477"/>
        <end position="490"/>
    </location>
</feature>
<feature type="compositionally biased region" description="Basic and acidic residues" evidence="1">
    <location>
        <begin position="41"/>
        <end position="57"/>
    </location>
</feature>
<evidence type="ECO:0000313" key="2">
    <source>
        <dbReference type="EMBL" id="KAJ1184019.1"/>
    </source>
</evidence>
<feature type="region of interest" description="Disordered" evidence="1">
    <location>
        <begin position="178"/>
        <end position="829"/>
    </location>
</feature>